<feature type="domain" description="CBS" evidence="3">
    <location>
        <begin position="7"/>
        <end position="63"/>
    </location>
</feature>
<evidence type="ECO:0000256" key="2">
    <source>
        <dbReference type="PROSITE-ProRule" id="PRU00703"/>
    </source>
</evidence>
<dbReference type="SUPFAM" id="SSF55021">
    <property type="entry name" value="ACT-like"/>
    <property type="match status" value="1"/>
</dbReference>
<dbReference type="PROSITE" id="PS51671">
    <property type="entry name" value="ACT"/>
    <property type="match status" value="1"/>
</dbReference>
<protein>
    <submittedName>
        <fullName evidence="5">Acetoin utilization protein AcuB</fullName>
    </submittedName>
</protein>
<proteinExistence type="predicted"/>
<evidence type="ECO:0000313" key="6">
    <source>
        <dbReference type="Proteomes" id="UP000192783"/>
    </source>
</evidence>
<dbReference type="SUPFAM" id="SSF54631">
    <property type="entry name" value="CBS-domain pair"/>
    <property type="match status" value="1"/>
</dbReference>
<dbReference type="PROSITE" id="PS51371">
    <property type="entry name" value="CBS"/>
    <property type="match status" value="2"/>
</dbReference>
<dbReference type="InterPro" id="IPR046342">
    <property type="entry name" value="CBS_dom_sf"/>
</dbReference>
<dbReference type="InterPro" id="IPR002912">
    <property type="entry name" value="ACT_dom"/>
</dbReference>
<evidence type="ECO:0000256" key="1">
    <source>
        <dbReference type="ARBA" id="ARBA00023122"/>
    </source>
</evidence>
<dbReference type="InterPro" id="IPR000644">
    <property type="entry name" value="CBS_dom"/>
</dbReference>
<dbReference type="PANTHER" id="PTHR43080:SF2">
    <property type="entry name" value="CBS DOMAIN-CONTAINING PROTEIN"/>
    <property type="match status" value="1"/>
</dbReference>
<dbReference type="CDD" id="cd04584">
    <property type="entry name" value="CBS_pair_AcuB_like"/>
    <property type="match status" value="1"/>
</dbReference>
<keyword evidence="1 2" id="KW-0129">CBS domain</keyword>
<dbReference type="Pfam" id="PF00571">
    <property type="entry name" value="CBS"/>
    <property type="match status" value="2"/>
</dbReference>
<dbReference type="InterPro" id="IPR045865">
    <property type="entry name" value="ACT-like_dom_sf"/>
</dbReference>
<name>A0A1W1XL03_9BACT</name>
<dbReference type="AlphaFoldDB" id="A0A1W1XL03"/>
<dbReference type="Gene3D" id="3.10.580.10">
    <property type="entry name" value="CBS-domain"/>
    <property type="match status" value="1"/>
</dbReference>
<accession>A0A1W1XL03</accession>
<evidence type="ECO:0000313" key="5">
    <source>
        <dbReference type="EMBL" id="SMC24178.1"/>
    </source>
</evidence>
<dbReference type="SMART" id="SM00116">
    <property type="entry name" value="CBS"/>
    <property type="match status" value="2"/>
</dbReference>
<evidence type="ECO:0000259" key="4">
    <source>
        <dbReference type="PROSITE" id="PS51671"/>
    </source>
</evidence>
<sequence>MYVGWHMKTDLITVSPDTPVLKAREILDTKKISHLPVTDGKARLLGIVTDRDLKEAWASPASTLSVYELTYVLQKLKVESIMTKDVLIATPDMTIERAARILHDHRIGALPVVKDDKVVGIITATDLMEVLLTSLGMSDDSGRLSMIVKDRIGILAEIGKAMQQSGINIRSVITFPLRGHRDLWQLIMRVNMKVYDKALEALQAKGFKVITHYVEDVTPYLPD</sequence>
<feature type="domain" description="CBS" evidence="3">
    <location>
        <begin position="82"/>
        <end position="137"/>
    </location>
</feature>
<dbReference type="EMBL" id="FWXF01000009">
    <property type="protein sequence ID" value="SMC24178.1"/>
    <property type="molecule type" value="Genomic_DNA"/>
</dbReference>
<keyword evidence="6" id="KW-1185">Reference proteome</keyword>
<reference evidence="5 6" key="1">
    <citation type="submission" date="2017-04" db="EMBL/GenBank/DDBJ databases">
        <authorList>
            <person name="Afonso C.L."/>
            <person name="Miller P.J."/>
            <person name="Scott M.A."/>
            <person name="Spackman E."/>
            <person name="Goraichik I."/>
            <person name="Dimitrov K.M."/>
            <person name="Suarez D.L."/>
            <person name="Swayne D.E."/>
        </authorList>
    </citation>
    <scope>NUCLEOTIDE SEQUENCE [LARGE SCALE GENOMIC DNA]</scope>
    <source>
        <strain evidence="5 6">DSM 13146</strain>
    </source>
</reference>
<dbReference type="Pfam" id="PF01842">
    <property type="entry name" value="ACT"/>
    <property type="match status" value="1"/>
</dbReference>
<dbReference type="STRING" id="1121390.SAMN02746041_01957"/>
<organism evidence="5 6">
    <name type="scientific">Desulfacinum hydrothermale DSM 13146</name>
    <dbReference type="NCBI Taxonomy" id="1121390"/>
    <lineage>
        <taxon>Bacteria</taxon>
        <taxon>Pseudomonadati</taxon>
        <taxon>Thermodesulfobacteriota</taxon>
        <taxon>Syntrophobacteria</taxon>
        <taxon>Syntrophobacterales</taxon>
        <taxon>Syntrophobacteraceae</taxon>
        <taxon>Desulfacinum</taxon>
    </lineage>
</organism>
<dbReference type="Gene3D" id="3.30.70.260">
    <property type="match status" value="1"/>
</dbReference>
<dbReference type="OrthoDB" id="9802114at2"/>
<evidence type="ECO:0000259" key="3">
    <source>
        <dbReference type="PROSITE" id="PS51371"/>
    </source>
</evidence>
<dbReference type="InterPro" id="IPR051257">
    <property type="entry name" value="Diverse_CBS-Domain"/>
</dbReference>
<dbReference type="Proteomes" id="UP000192783">
    <property type="component" value="Unassembled WGS sequence"/>
</dbReference>
<dbReference type="PANTHER" id="PTHR43080">
    <property type="entry name" value="CBS DOMAIN-CONTAINING PROTEIN CBSX3, MITOCHONDRIAL"/>
    <property type="match status" value="1"/>
</dbReference>
<feature type="domain" description="ACT" evidence="4">
    <location>
        <begin position="143"/>
        <end position="219"/>
    </location>
</feature>
<gene>
    <name evidence="5" type="ORF">SAMN02746041_01957</name>
</gene>